<feature type="non-terminal residue" evidence="1">
    <location>
        <position position="1"/>
    </location>
</feature>
<protein>
    <submittedName>
        <fullName evidence="1">2023_t:CDS:1</fullName>
    </submittedName>
</protein>
<gene>
    <name evidence="1" type="ORF">SCALOS_LOCUS7759</name>
</gene>
<accession>A0ACA9N0N5</accession>
<proteinExistence type="predicted"/>
<dbReference type="Proteomes" id="UP000789860">
    <property type="component" value="Unassembled WGS sequence"/>
</dbReference>
<comment type="caution">
    <text evidence="1">The sequence shown here is derived from an EMBL/GenBank/DDBJ whole genome shotgun (WGS) entry which is preliminary data.</text>
</comment>
<organism evidence="1 2">
    <name type="scientific">Scutellospora calospora</name>
    <dbReference type="NCBI Taxonomy" id="85575"/>
    <lineage>
        <taxon>Eukaryota</taxon>
        <taxon>Fungi</taxon>
        <taxon>Fungi incertae sedis</taxon>
        <taxon>Mucoromycota</taxon>
        <taxon>Glomeromycotina</taxon>
        <taxon>Glomeromycetes</taxon>
        <taxon>Diversisporales</taxon>
        <taxon>Gigasporaceae</taxon>
        <taxon>Scutellospora</taxon>
    </lineage>
</organism>
<dbReference type="EMBL" id="CAJVPM010018362">
    <property type="protein sequence ID" value="CAG8624471.1"/>
    <property type="molecule type" value="Genomic_DNA"/>
</dbReference>
<name>A0ACA9N0N5_9GLOM</name>
<evidence type="ECO:0000313" key="1">
    <source>
        <dbReference type="EMBL" id="CAG8624471.1"/>
    </source>
</evidence>
<reference evidence="1" key="1">
    <citation type="submission" date="2021-06" db="EMBL/GenBank/DDBJ databases">
        <authorList>
            <person name="Kallberg Y."/>
            <person name="Tangrot J."/>
            <person name="Rosling A."/>
        </authorList>
    </citation>
    <scope>NUCLEOTIDE SEQUENCE</scope>
    <source>
        <strain evidence="1">AU212A</strain>
    </source>
</reference>
<evidence type="ECO:0000313" key="2">
    <source>
        <dbReference type="Proteomes" id="UP000789860"/>
    </source>
</evidence>
<sequence>NISAKKDERRCQGIKHCEFSDSIYLNIVHNNFDIDSDFYYKITIN</sequence>
<keyword evidence="2" id="KW-1185">Reference proteome</keyword>